<comment type="caution">
    <text evidence="1">The sequence shown here is derived from an EMBL/GenBank/DDBJ whole genome shotgun (WGS) entry which is preliminary data.</text>
</comment>
<accession>A0AAV5WDQ8</accession>
<dbReference type="EMBL" id="BTSY01000005">
    <property type="protein sequence ID" value="GMT29810.1"/>
    <property type="molecule type" value="Genomic_DNA"/>
</dbReference>
<keyword evidence="2" id="KW-1185">Reference proteome</keyword>
<evidence type="ECO:0000313" key="1">
    <source>
        <dbReference type="EMBL" id="GMT29810.1"/>
    </source>
</evidence>
<dbReference type="Proteomes" id="UP001432322">
    <property type="component" value="Unassembled WGS sequence"/>
</dbReference>
<organism evidence="1 2">
    <name type="scientific">Pristionchus fissidentatus</name>
    <dbReference type="NCBI Taxonomy" id="1538716"/>
    <lineage>
        <taxon>Eukaryota</taxon>
        <taxon>Metazoa</taxon>
        <taxon>Ecdysozoa</taxon>
        <taxon>Nematoda</taxon>
        <taxon>Chromadorea</taxon>
        <taxon>Rhabditida</taxon>
        <taxon>Rhabditina</taxon>
        <taxon>Diplogasteromorpha</taxon>
        <taxon>Diplogasteroidea</taxon>
        <taxon>Neodiplogasteridae</taxon>
        <taxon>Pristionchus</taxon>
    </lineage>
</organism>
<feature type="non-terminal residue" evidence="1">
    <location>
        <position position="284"/>
    </location>
</feature>
<proteinExistence type="predicted"/>
<feature type="non-terminal residue" evidence="1">
    <location>
        <position position="1"/>
    </location>
</feature>
<sequence>LLIMREVVHGLHCERRSRTEITAKMNKSELVIDVPRLTTPAYHEFEECVDEDYWCAVEVQRVDEKVFYNQGCARDFSKGTFPICLEEYIEDGVQCICKEDGCNTFDMFYKKPSDETLLPKYTYNMEQLDELGVLYHETLQRFFIDENFIVPDKKRCYTGHHYLSDTLSSNDSENEYEVCKSADMWCELRVVRGEYYPMFKQECVKPQTGDIPICKINDREDEVICACMENDCNTLEKFYKKPVHPTLLPAYTQAIEGLKKLGIIYDETAQNFYVEGDLLVNVTT</sequence>
<gene>
    <name evidence="1" type="ORF">PFISCL1PPCAC_21107</name>
</gene>
<reference evidence="1" key="1">
    <citation type="submission" date="2023-10" db="EMBL/GenBank/DDBJ databases">
        <title>Genome assembly of Pristionchus species.</title>
        <authorList>
            <person name="Yoshida K."/>
            <person name="Sommer R.J."/>
        </authorList>
    </citation>
    <scope>NUCLEOTIDE SEQUENCE</scope>
    <source>
        <strain evidence="1">RS5133</strain>
    </source>
</reference>
<evidence type="ECO:0000313" key="2">
    <source>
        <dbReference type="Proteomes" id="UP001432322"/>
    </source>
</evidence>
<name>A0AAV5WDQ8_9BILA</name>
<protein>
    <submittedName>
        <fullName evidence="1">Uncharacterized protein</fullName>
    </submittedName>
</protein>
<dbReference type="AlphaFoldDB" id="A0AAV5WDQ8"/>